<dbReference type="SUPFAM" id="SSF55073">
    <property type="entry name" value="Nucleotide cyclase"/>
    <property type="match status" value="1"/>
</dbReference>
<dbReference type="PANTHER" id="PTHR46663">
    <property type="entry name" value="DIGUANYLATE CYCLASE DGCT-RELATED"/>
    <property type="match status" value="1"/>
</dbReference>
<dbReference type="Pfam" id="PF00990">
    <property type="entry name" value="GGDEF"/>
    <property type="match status" value="1"/>
</dbReference>
<evidence type="ECO:0000256" key="1">
    <source>
        <dbReference type="SAM" id="Phobius"/>
    </source>
</evidence>
<dbReference type="CDD" id="cd01949">
    <property type="entry name" value="GGDEF"/>
    <property type="match status" value="1"/>
</dbReference>
<evidence type="ECO:0000259" key="2">
    <source>
        <dbReference type="PROSITE" id="PS50887"/>
    </source>
</evidence>
<gene>
    <name evidence="3" type="ORF">AWB69_06684</name>
</gene>
<organism evidence="3 4">
    <name type="scientific">Caballeronia udeis</name>
    <dbReference type="NCBI Taxonomy" id="1232866"/>
    <lineage>
        <taxon>Bacteria</taxon>
        <taxon>Pseudomonadati</taxon>
        <taxon>Pseudomonadota</taxon>
        <taxon>Betaproteobacteria</taxon>
        <taxon>Burkholderiales</taxon>
        <taxon>Burkholderiaceae</taxon>
        <taxon>Caballeronia</taxon>
    </lineage>
</organism>
<accession>A0A158IVY7</accession>
<feature type="transmembrane region" description="Helical" evidence="1">
    <location>
        <begin position="182"/>
        <end position="201"/>
    </location>
</feature>
<dbReference type="EMBL" id="FCOK02000062">
    <property type="protein sequence ID" value="SAL60329.1"/>
    <property type="molecule type" value="Genomic_DNA"/>
</dbReference>
<keyword evidence="1" id="KW-1133">Transmembrane helix</keyword>
<proteinExistence type="predicted"/>
<dbReference type="PROSITE" id="PS50887">
    <property type="entry name" value="GGDEF"/>
    <property type="match status" value="1"/>
</dbReference>
<dbReference type="InterPro" id="IPR043128">
    <property type="entry name" value="Rev_trsase/Diguanyl_cyclase"/>
</dbReference>
<dbReference type="InterPro" id="IPR029787">
    <property type="entry name" value="Nucleotide_cyclase"/>
</dbReference>
<dbReference type="InterPro" id="IPR052163">
    <property type="entry name" value="DGC-Regulatory_Protein"/>
</dbReference>
<keyword evidence="1" id="KW-0472">Membrane</keyword>
<dbReference type="Gene3D" id="3.30.70.270">
    <property type="match status" value="1"/>
</dbReference>
<dbReference type="SMART" id="SM00267">
    <property type="entry name" value="GGDEF"/>
    <property type="match status" value="1"/>
</dbReference>
<feature type="transmembrane region" description="Helical" evidence="1">
    <location>
        <begin position="33"/>
        <end position="54"/>
    </location>
</feature>
<dbReference type="InterPro" id="IPR000160">
    <property type="entry name" value="GGDEF_dom"/>
</dbReference>
<dbReference type="NCBIfam" id="TIGR00254">
    <property type="entry name" value="GGDEF"/>
    <property type="match status" value="1"/>
</dbReference>
<dbReference type="PANTHER" id="PTHR46663:SF2">
    <property type="entry name" value="GGDEF DOMAIN-CONTAINING PROTEIN"/>
    <property type="match status" value="1"/>
</dbReference>
<evidence type="ECO:0000313" key="4">
    <source>
        <dbReference type="Proteomes" id="UP000054683"/>
    </source>
</evidence>
<reference evidence="3 4" key="1">
    <citation type="submission" date="2016-01" db="EMBL/GenBank/DDBJ databases">
        <authorList>
            <person name="Oliw E.H."/>
        </authorList>
    </citation>
    <scope>NUCLEOTIDE SEQUENCE [LARGE SCALE GENOMIC DNA]</scope>
    <source>
        <strain evidence="3">LMG 27134</strain>
    </source>
</reference>
<keyword evidence="1" id="KW-0812">Transmembrane</keyword>
<sequence>MAPKASEISTLIREQPHTGYKPVPPIRFRPGPATIAFISFVCLLIGLLFLALQIRTIFSDQLKQEYSGLVLEGIERAESARTVVRVRQQQADNTNTESGRAEQSADYRQARIALAARLASLAALVNASPSAAPRIPQSALSPDANLDDTDTLLAVQSVYWRARRDHDSTDARTRITRVASTLIVLSALVFGALITALGMYAKRTRQLAGESHKFEHAALHDAMTGLPNRRKLFATLAETAAGSSSNPMRHKMAVLYIDLDGFKQVNDSLGHRVGDEFLIAVSRLFRQTVRSVDVVARFGGDEFVVLIREFSTNTELDAIAQRLIDCVRQTDEQMGVGFVRASIGIASFPDPVGDYHQLVAVADETMYQVKRSGKDGYAFAARTNRGTH</sequence>
<evidence type="ECO:0000313" key="3">
    <source>
        <dbReference type="EMBL" id="SAL60329.1"/>
    </source>
</evidence>
<dbReference type="Proteomes" id="UP000054683">
    <property type="component" value="Unassembled WGS sequence"/>
</dbReference>
<feature type="domain" description="GGDEF" evidence="2">
    <location>
        <begin position="250"/>
        <end position="382"/>
    </location>
</feature>
<dbReference type="RefSeq" id="WP_075644032.1">
    <property type="nucleotide sequence ID" value="NZ_FCOK02000062.1"/>
</dbReference>
<dbReference type="OrthoDB" id="9812260at2"/>
<dbReference type="AlphaFoldDB" id="A0A158IVY7"/>
<protein>
    <submittedName>
        <fullName evidence="3">Diguanylate cyclase</fullName>
    </submittedName>
</protein>
<name>A0A158IVY7_9BURK</name>